<feature type="transmembrane region" description="Helical" evidence="1">
    <location>
        <begin position="53"/>
        <end position="73"/>
    </location>
</feature>
<keyword evidence="3" id="KW-1185">Reference proteome</keyword>
<dbReference type="RefSeq" id="WP_097652248.1">
    <property type="nucleotide sequence ID" value="NZ_LYXE01000079.1"/>
</dbReference>
<evidence type="ECO:0000313" key="2">
    <source>
        <dbReference type="EMBL" id="PDV99211.1"/>
    </source>
</evidence>
<proteinExistence type="predicted"/>
<gene>
    <name evidence="2" type="ORF">A9Q02_22280</name>
</gene>
<keyword evidence="1" id="KW-0812">Transmembrane</keyword>
<accession>A0A2H3KV54</accession>
<sequence>MNEPKRPTITDVHEPARRSGQTITNYRYVNPWRTIWYQPRLALRSAVALRSTLETWILSGFAGISLLFGWAAWGGLGVELSNGELLALILLAGPFFGGVVLMLGGVLLRAGGWMLGGRASPWHVRRALVWSSMPMLVGLPLWILALALPASARHITTTVYATQAGLWGWAGLLSIVGLAEAHQISLVRAFISWILAIALIVGGFMALFGGSALLITLLNQG</sequence>
<feature type="transmembrane region" description="Helical" evidence="1">
    <location>
        <begin position="191"/>
        <end position="218"/>
    </location>
</feature>
<dbReference type="Proteomes" id="UP000220922">
    <property type="component" value="Unassembled WGS sequence"/>
</dbReference>
<keyword evidence="1" id="KW-0472">Membrane</keyword>
<keyword evidence="1" id="KW-1133">Transmembrane helix</keyword>
<dbReference type="AlphaFoldDB" id="A0A2H3KV54"/>
<dbReference type="OrthoDB" id="157774at2"/>
<organism evidence="2 3">
    <name type="scientific">Candidatus Chloroploca asiatica</name>
    <dbReference type="NCBI Taxonomy" id="1506545"/>
    <lineage>
        <taxon>Bacteria</taxon>
        <taxon>Bacillati</taxon>
        <taxon>Chloroflexota</taxon>
        <taxon>Chloroflexia</taxon>
        <taxon>Chloroflexales</taxon>
        <taxon>Chloroflexineae</taxon>
        <taxon>Oscillochloridaceae</taxon>
        <taxon>Candidatus Chloroploca</taxon>
    </lineage>
</organism>
<feature type="transmembrane region" description="Helical" evidence="1">
    <location>
        <begin position="85"/>
        <end position="108"/>
    </location>
</feature>
<reference evidence="2 3" key="1">
    <citation type="submission" date="2016-05" db="EMBL/GenBank/DDBJ databases">
        <authorList>
            <person name="Lavstsen T."/>
            <person name="Jespersen J.S."/>
        </authorList>
    </citation>
    <scope>NUCLEOTIDE SEQUENCE [LARGE SCALE GENOMIC DNA]</scope>
    <source>
        <strain evidence="2 3">B7-9</strain>
    </source>
</reference>
<comment type="caution">
    <text evidence="2">The sequence shown here is derived from an EMBL/GenBank/DDBJ whole genome shotgun (WGS) entry which is preliminary data.</text>
</comment>
<name>A0A2H3KV54_9CHLR</name>
<evidence type="ECO:0000313" key="3">
    <source>
        <dbReference type="Proteomes" id="UP000220922"/>
    </source>
</evidence>
<dbReference type="EMBL" id="LYXE01000079">
    <property type="protein sequence ID" value="PDV99211.1"/>
    <property type="molecule type" value="Genomic_DNA"/>
</dbReference>
<protein>
    <submittedName>
        <fullName evidence="2">Uncharacterized protein</fullName>
    </submittedName>
</protein>
<evidence type="ECO:0000256" key="1">
    <source>
        <dbReference type="SAM" id="Phobius"/>
    </source>
</evidence>
<feature type="transmembrane region" description="Helical" evidence="1">
    <location>
        <begin position="128"/>
        <end position="148"/>
    </location>
</feature>
<feature type="transmembrane region" description="Helical" evidence="1">
    <location>
        <begin position="160"/>
        <end position="179"/>
    </location>
</feature>